<evidence type="ECO:0000256" key="1">
    <source>
        <dbReference type="SAM" id="Phobius"/>
    </source>
</evidence>
<feature type="transmembrane region" description="Helical" evidence="1">
    <location>
        <begin position="12"/>
        <end position="33"/>
    </location>
</feature>
<feature type="transmembrane region" description="Helical" evidence="1">
    <location>
        <begin position="90"/>
        <end position="113"/>
    </location>
</feature>
<evidence type="ECO:0000313" key="2">
    <source>
        <dbReference type="EMBL" id="TMR39984.1"/>
    </source>
</evidence>
<dbReference type="AlphaFoldDB" id="A0A5S4H5G5"/>
<keyword evidence="3" id="KW-1185">Reference proteome</keyword>
<proteinExistence type="predicted"/>
<keyword evidence="1" id="KW-0812">Transmembrane</keyword>
<evidence type="ECO:0000313" key="3">
    <source>
        <dbReference type="Proteomes" id="UP000305238"/>
    </source>
</evidence>
<reference evidence="2 3" key="1">
    <citation type="submission" date="2019-05" db="EMBL/GenBank/DDBJ databases">
        <title>Draft genome sequence of Actinomadura geliboluensis A8036.</title>
        <authorList>
            <person name="Saricaoglu S."/>
            <person name="Isik K."/>
        </authorList>
    </citation>
    <scope>NUCLEOTIDE SEQUENCE [LARGE SCALE GENOMIC DNA]</scope>
    <source>
        <strain evidence="2 3">A8036</strain>
    </source>
</reference>
<dbReference type="RefSeq" id="WP_138636615.1">
    <property type="nucleotide sequence ID" value="NZ_JASWDG010000133.1"/>
</dbReference>
<sequence>MDGAETPVEPLSWWVAVVCFAMFALAFYGHFAYRQYGRLSRSWLRYNYFNENVPGMIRYAPLNMLPISSVFGLWGLIAVVSHLPENDVTYWISAVLVVLSAVAAIIAITRHLAGYSDKKKPQWLIDEERKRNIPAE</sequence>
<feature type="transmembrane region" description="Helical" evidence="1">
    <location>
        <begin position="64"/>
        <end position="84"/>
    </location>
</feature>
<accession>A0A5S4H5G5</accession>
<protein>
    <submittedName>
        <fullName evidence="2">Uncharacterized protein</fullName>
    </submittedName>
</protein>
<organism evidence="2 3">
    <name type="scientific">Actinomadura geliboluensis</name>
    <dbReference type="NCBI Taxonomy" id="882440"/>
    <lineage>
        <taxon>Bacteria</taxon>
        <taxon>Bacillati</taxon>
        <taxon>Actinomycetota</taxon>
        <taxon>Actinomycetes</taxon>
        <taxon>Streptosporangiales</taxon>
        <taxon>Thermomonosporaceae</taxon>
        <taxon>Actinomadura</taxon>
    </lineage>
</organism>
<name>A0A5S4H5G5_9ACTN</name>
<keyword evidence="1" id="KW-1133">Transmembrane helix</keyword>
<comment type="caution">
    <text evidence="2">The sequence shown here is derived from an EMBL/GenBank/DDBJ whole genome shotgun (WGS) entry which is preliminary data.</text>
</comment>
<keyword evidence="1" id="KW-0472">Membrane</keyword>
<dbReference type="Proteomes" id="UP000305238">
    <property type="component" value="Unassembled WGS sequence"/>
</dbReference>
<gene>
    <name evidence="2" type="ORF">ETD96_13180</name>
</gene>
<dbReference type="EMBL" id="VCKZ01000075">
    <property type="protein sequence ID" value="TMR39984.1"/>
    <property type="molecule type" value="Genomic_DNA"/>
</dbReference>